<dbReference type="Proteomes" id="UP000077671">
    <property type="component" value="Unassembled WGS sequence"/>
</dbReference>
<dbReference type="FunFam" id="1.10.150.60:FF:000016">
    <property type="entry name" value="Putative Lysine-specific demethylase 5B"/>
    <property type="match status" value="1"/>
</dbReference>
<proteinExistence type="inferred from homology"/>
<evidence type="ECO:0000256" key="9">
    <source>
        <dbReference type="ARBA" id="ARBA00023002"/>
    </source>
</evidence>
<evidence type="ECO:0000256" key="4">
    <source>
        <dbReference type="ARBA" id="ARBA00012902"/>
    </source>
</evidence>
<evidence type="ECO:0000256" key="13">
    <source>
        <dbReference type="PROSITE-ProRule" id="PRU00146"/>
    </source>
</evidence>
<evidence type="ECO:0000256" key="8">
    <source>
        <dbReference type="ARBA" id="ARBA00022833"/>
    </source>
</evidence>
<feature type="region of interest" description="Disordered" evidence="14">
    <location>
        <begin position="536"/>
        <end position="567"/>
    </location>
</feature>
<feature type="domain" description="ARID" evidence="16">
    <location>
        <begin position="254"/>
        <end position="347"/>
    </location>
</feature>
<keyword evidence="6" id="KW-0677">Repeat</keyword>
<protein>
    <recommendedName>
        <fullName evidence="4">[histone H3]-trimethyl-L-lysine(4) demethylase</fullName>
        <ecNumber evidence="4">1.14.11.67</ecNumber>
    </recommendedName>
</protein>
<dbReference type="GO" id="GO:0005634">
    <property type="term" value="C:nucleus"/>
    <property type="evidence" value="ECO:0007669"/>
    <property type="project" value="UniProtKB-SubCell"/>
</dbReference>
<dbReference type="GO" id="GO:0003677">
    <property type="term" value="F:DNA binding"/>
    <property type="evidence" value="ECO:0007669"/>
    <property type="project" value="InterPro"/>
</dbReference>
<gene>
    <name evidence="20" type="ORF">A4X03_0g588</name>
    <name evidence="19" type="ORF">JKIAZH3_G4679</name>
</gene>
<evidence type="ECO:0000256" key="3">
    <source>
        <dbReference type="ARBA" id="ARBA00006801"/>
    </source>
</evidence>
<feature type="compositionally biased region" description="Basic and acidic residues" evidence="14">
    <location>
        <begin position="1850"/>
        <end position="1863"/>
    </location>
</feature>
<evidence type="ECO:0000259" key="18">
    <source>
        <dbReference type="PROSITE" id="PS51184"/>
    </source>
</evidence>
<evidence type="ECO:0000256" key="10">
    <source>
        <dbReference type="ARBA" id="ARBA00023004"/>
    </source>
</evidence>
<feature type="region of interest" description="Disordered" evidence="14">
    <location>
        <begin position="26"/>
        <end position="155"/>
    </location>
</feature>
<dbReference type="Pfam" id="PF01388">
    <property type="entry name" value="ARID"/>
    <property type="match status" value="1"/>
</dbReference>
<evidence type="ECO:0000256" key="11">
    <source>
        <dbReference type="ARBA" id="ARBA00023242"/>
    </source>
</evidence>
<dbReference type="InterPro" id="IPR019787">
    <property type="entry name" value="Znf_PHD-finger"/>
</dbReference>
<dbReference type="InterPro" id="IPR013083">
    <property type="entry name" value="Znf_RING/FYVE/PHD"/>
</dbReference>
<dbReference type="PROSITE" id="PS51184">
    <property type="entry name" value="JMJC"/>
    <property type="match status" value="1"/>
</dbReference>
<dbReference type="Pfam" id="PF08429">
    <property type="entry name" value="PLU-1"/>
    <property type="match status" value="1"/>
</dbReference>
<feature type="domain" description="JmjC" evidence="18">
    <location>
        <begin position="838"/>
        <end position="1004"/>
    </location>
</feature>
<evidence type="ECO:0000256" key="7">
    <source>
        <dbReference type="ARBA" id="ARBA00022771"/>
    </source>
</evidence>
<evidence type="ECO:0000256" key="5">
    <source>
        <dbReference type="ARBA" id="ARBA00022723"/>
    </source>
</evidence>
<feature type="region of interest" description="Disordered" evidence="14">
    <location>
        <begin position="411"/>
        <end position="485"/>
    </location>
</feature>
<dbReference type="InterPro" id="IPR003347">
    <property type="entry name" value="JmjC_dom"/>
</dbReference>
<sequence length="2558" mass="281760">MASASSSSSKLPIDPAAISAAPVANLNLAGPSSGSTPSPAKIPKKRGRPAAIRPAINADDSSSTASTFGSPPKPPGKRRGRPPGSGTKNKPALAPPPAIGNGFQPANSANVVISSLAYTPPDPSNHPLRKSGQIEPAPRLNFNTAAPSSSTASADDTAKLIPTHFSTPRMVPSRSKTRVFGLEEAPIFYPTIEEFADPIKYIAWCAAPDGGNAKEFGIAKIVPPEGWSPDFVLDQEKLRFRTRLQRLNSLSAEARATLNYHEQLQKFHTQQGSKRVSIPIIDRKPTDLYKLRRVVDSYGGLDAVIKGRKWTEVTRKMGYPEKESAQLSAQVKAAYIKIIMPFEVFITKAKEQGRTVNFSAAVAPGAGPSMTMAGSAPLQSGSAAANGAPQLQMTINDASPEPSTLAADEMKVDERDQSQQVHNSALPQSPAAQQLSTASPHPTDAASDINATGGADLPSTAPREANGLDNAQSSPSNSASASNVAQKIDGETGPAAAVAADLALASSSSTPDMISFSDQLAATGLCFEEIEQLEAEAAGKRRSGRKRTETTSQTAPPTPTSGRKRKFVDETQAPVIEILTTQGAEEQSCEICLRGDNGTSMLLCDDCNRGYHMFCLDPPMTTIPKSQWFCPPCLVGTGNDFGFDDGETHSLHSFWQRADLFRNSWWSIKKRNEEDSTMRAAMFGAALVEKPAAEIEAAGEAAKASAKLANGGGGATSAAAGPSAITADGDVVMQGTSSTSTAGQARSGSDKVPIPSSSGKEPSVAATTTAPAAPPIGRGLTRPIAGTQYTVSEDEIEREYWRLIHSLSEAVEVEYGADIHSTTHGSALPTLETHPENPYSKDAWNLNNLPITAGSLLRYIKSDISGMTVPWIYVGMMFSTFCWHNEDHYTYSVNYQHWGDTKTWYGVPGADAEKFEEAMRKVAPDLFETSPDLLFQLVTMMSPEKLREQGVRVYAADQRPNEFVVTFPKAYHSGFNQGFNLNEAVNFALPDWIDTGLECVKRYQQYHKFPVFSHDELLCTILHQYLSVNSATWLRKPIGDMVDRELAARRQLLHAHSNVQIKLEERDRPEAEYQCSHCNVFCYLSQVISGGSGGQVACLEHASKVCGPDDSATWTLRLRFSDEYLSTMQTKVSERANQPASWKTRFRKLLLSSPRPSLKSLRSLLADGDRITGLPEVAQLREFVEKANDWLERACTFLYRRTMESRRSRTGGPDLNMFPDQSDGKEVDRTPEQVHALLEEVENLGFDCSEIALLNGIVNDIAEFKQQVAEVFAAEEAGTQTSLSKCFELQERGDKMDIEMVERKELATYLARRTWFCEAEQLQPVAIGIEDAEAMLTEAERCNISADEPLLIDFKERTELGRQWIKRARALANLSAPEPRITLEELEELLGADSRVPTDEELRETLDTLHKKFIDFSKILNSFISTQEEKNHRFQIEHKVEDPSGLIQGARKILNQIDKSHLAIPNAEVIRMHVLRHDSWVKRFEDVVLDAFSPFSTPSRTRLDGMMDALCSEISHTADPKDHYPSDPARRHCVCRTLEKPPDLHREVRKCTSCLTSYHAPCLKIEEKWSFKDWEQASRVWKCPICDPSKLPSLLQHRQTLSLNAITPLVKEEDWDVSNFLFIPQRWYPLRRALARLQGLTEAVADFLSESPTPAVPSEAFMLWHSMRKVLACPVDVMLPDGNSVVDEICHILYRHAKLDESGNPLTPRSLAARDQRVETSRTAPANSGAQRPSSMLAVPPPDQSASGSPHSQAGLQSVTHRAGRSSAESAHPPMSIERVHQHPVPARSPLPQHPSAVRESLLEHSTSTRSPLPQPSPSVRQPVLQQPSPMGTSPDVGYAQASGLPPRPPGRERDATRMRDPHLPPARHSLSSATRDVSEPRDDDVAVPSRPRSASIRTDVEMEDIDGAVIRDTSLVPPSVDARDSGLRTLRTDASFRPNQPSSMPRSSARNAHASRSPDRRASASPLVSDRRANITDHARDHDEAAPTREGTADGVEDPDEQFSGMGDHSDDQGDDSRYGSEAPGSTPALHFTLPKKRGKRAKLVFEEEIGSSIPIQGVLAPCLCRQHREYEMISCDRCSNWYHLDCVVVTPFQAKTDKRWSCPFCCLKTERKYQYAEVKVKDALCPPGVYVDVRATLRSVDTVIRKPQHWLLSNHRRIVLHLHHFVPAVSAGLTSDGQRDRDKDDGDDTPSVSHDGSARGSVLHDTEPFAGSSVSPEIDRSRHAPMPGESSHVHASEAGPSRLPSSSRHDSASAGQLERSDRYLPGKSQSRAPSYESPTPRVGDERHRLGMQNLYARGVTDAMIAKWYIGWDGHKLVYPHYDRRGRMVELDLGSSIKLDADDPDGSKLIQARVARKDEEERLEAFAVMESLHRRRDDEAERERDRAQREREREHQAREIDRILQQDPARALTTRLAGSLAGPTTILTVTRLAQPGRFLADRRVKATRHLGLTNLPLVCFPPTLRDRLHTHTVPLIRIALRCALTYGHRTIHGKAMAGSPAAVLLVHRIRHAAMQAALVRALRHAADEVDEVERIDPQILPDLVTVAHSTRIHLHQF</sequence>
<feature type="compositionally biased region" description="Basic and acidic residues" evidence="14">
    <location>
        <begin position="2009"/>
        <end position="2020"/>
    </location>
</feature>
<feature type="compositionally biased region" description="Polar residues" evidence="14">
    <location>
        <begin position="735"/>
        <end position="747"/>
    </location>
</feature>
<dbReference type="SMART" id="SM00558">
    <property type="entry name" value="JmjC"/>
    <property type="match status" value="1"/>
</dbReference>
<dbReference type="PANTHER" id="PTHR10694">
    <property type="entry name" value="LYSINE-SPECIFIC DEMETHYLASE"/>
    <property type="match status" value="1"/>
</dbReference>
<reference evidence="20" key="1">
    <citation type="submission" date="2016-04" db="EMBL/GenBank/DDBJ databases">
        <authorList>
            <person name="Nguyen H.D."/>
            <person name="Kesanakurti P."/>
            <person name="Cullis J."/>
            <person name="Levesque C.A."/>
            <person name="Hambleton S."/>
        </authorList>
    </citation>
    <scope>NUCLEOTIDE SEQUENCE</scope>
    <source>
        <strain evidence="20">DAOMC 238032</strain>
    </source>
</reference>
<organism evidence="20 21">
    <name type="scientific">Tilletia caries</name>
    <name type="common">wheat bunt fungus</name>
    <dbReference type="NCBI Taxonomy" id="13290"/>
    <lineage>
        <taxon>Eukaryota</taxon>
        <taxon>Fungi</taxon>
        <taxon>Dikarya</taxon>
        <taxon>Basidiomycota</taxon>
        <taxon>Ustilaginomycotina</taxon>
        <taxon>Exobasidiomycetes</taxon>
        <taxon>Tilletiales</taxon>
        <taxon>Tilletiaceae</taxon>
        <taxon>Tilletia</taxon>
    </lineage>
</organism>
<dbReference type="InterPro" id="IPR048615">
    <property type="entry name" value="KDM5_C-hel"/>
</dbReference>
<keyword evidence="8" id="KW-0862">Zinc</keyword>
<evidence type="ECO:0000256" key="14">
    <source>
        <dbReference type="SAM" id="MobiDB-lite"/>
    </source>
</evidence>
<dbReference type="Pfam" id="PF02928">
    <property type="entry name" value="zf-C5HC2"/>
    <property type="match status" value="1"/>
</dbReference>
<feature type="domain" description="PHD-type" evidence="15">
    <location>
        <begin position="2061"/>
        <end position="2110"/>
    </location>
</feature>
<feature type="region of interest" description="Disordered" evidence="14">
    <location>
        <begin position="1207"/>
        <end position="1227"/>
    </location>
</feature>
<keyword evidence="5" id="KW-0479">Metal-binding</keyword>
<feature type="compositionally biased region" description="Polar residues" evidence="14">
    <location>
        <begin position="418"/>
        <end position="440"/>
    </location>
</feature>
<dbReference type="PROSITE" id="PS51183">
    <property type="entry name" value="JMJN"/>
    <property type="match status" value="1"/>
</dbReference>
<dbReference type="CDD" id="cd15543">
    <property type="entry name" value="PHD_RSF1"/>
    <property type="match status" value="1"/>
</dbReference>
<feature type="compositionally biased region" description="Low complexity" evidence="14">
    <location>
        <begin position="1947"/>
        <end position="1956"/>
    </location>
</feature>
<dbReference type="InterPro" id="IPR001965">
    <property type="entry name" value="Znf_PHD"/>
</dbReference>
<feature type="compositionally biased region" description="Polar residues" evidence="14">
    <location>
        <begin position="1721"/>
        <end position="1734"/>
    </location>
</feature>
<evidence type="ECO:0000259" key="16">
    <source>
        <dbReference type="PROSITE" id="PS51011"/>
    </source>
</evidence>
<dbReference type="EC" id="1.14.11.67" evidence="4"/>
<dbReference type="Pfam" id="PF21323">
    <property type="entry name" value="KDM5_C-hel"/>
    <property type="match status" value="1"/>
</dbReference>
<feature type="compositionally biased region" description="Polar residues" evidence="14">
    <location>
        <begin position="104"/>
        <end position="117"/>
    </location>
</feature>
<dbReference type="Gene3D" id="1.10.150.60">
    <property type="entry name" value="ARID DNA-binding domain"/>
    <property type="match status" value="1"/>
</dbReference>
<evidence type="ECO:0000313" key="22">
    <source>
        <dbReference type="Proteomes" id="UP000836402"/>
    </source>
</evidence>
<dbReference type="SUPFAM" id="SSF57903">
    <property type="entry name" value="FYVE/PHD zinc finger"/>
    <property type="match status" value="3"/>
</dbReference>
<comment type="catalytic activity">
    <reaction evidence="12">
        <text>N(6),N(6),N(6)-trimethyl-L-lysyl(4)-[histone H3] + 3 2-oxoglutarate + 3 O2 = L-lysyl(4)-[histone H3] + 3 formaldehyde + 3 succinate + 3 CO2</text>
        <dbReference type="Rhea" id="RHEA:60208"/>
        <dbReference type="Rhea" id="RHEA-COMP:15537"/>
        <dbReference type="Rhea" id="RHEA-COMP:15547"/>
        <dbReference type="ChEBI" id="CHEBI:15379"/>
        <dbReference type="ChEBI" id="CHEBI:16526"/>
        <dbReference type="ChEBI" id="CHEBI:16810"/>
        <dbReference type="ChEBI" id="CHEBI:16842"/>
        <dbReference type="ChEBI" id="CHEBI:29969"/>
        <dbReference type="ChEBI" id="CHEBI:30031"/>
        <dbReference type="ChEBI" id="CHEBI:61961"/>
        <dbReference type="EC" id="1.14.11.67"/>
    </reaction>
</comment>
<dbReference type="Pfam" id="PF00628">
    <property type="entry name" value="PHD"/>
    <property type="match status" value="2"/>
</dbReference>
<dbReference type="GO" id="GO:0006355">
    <property type="term" value="P:regulation of DNA-templated transcription"/>
    <property type="evidence" value="ECO:0007669"/>
    <property type="project" value="TreeGrafter"/>
</dbReference>
<keyword evidence="9" id="KW-0560">Oxidoreductase</keyword>
<feature type="region of interest" description="Disordered" evidence="14">
    <location>
        <begin position="2375"/>
        <end position="2398"/>
    </location>
</feature>
<dbReference type="SMART" id="SM01014">
    <property type="entry name" value="ARID"/>
    <property type="match status" value="1"/>
</dbReference>
<dbReference type="CDD" id="cd16100">
    <property type="entry name" value="ARID"/>
    <property type="match status" value="1"/>
</dbReference>
<dbReference type="InterPro" id="IPR013637">
    <property type="entry name" value="Lys_sp_deMease-like_dom"/>
</dbReference>
<name>A0A8T8TRM2_9BASI</name>
<dbReference type="InterPro" id="IPR004198">
    <property type="entry name" value="Znf_C5HC2"/>
</dbReference>
<evidence type="ECO:0000313" key="19">
    <source>
        <dbReference type="EMBL" id="CAD6948600.1"/>
    </source>
</evidence>
<dbReference type="PROSITE" id="PS50016">
    <property type="entry name" value="ZF_PHD_2"/>
    <property type="match status" value="2"/>
</dbReference>
<dbReference type="InterPro" id="IPR011011">
    <property type="entry name" value="Znf_FYVE_PHD"/>
</dbReference>
<dbReference type="SUPFAM" id="SSF46774">
    <property type="entry name" value="ARID-like"/>
    <property type="match status" value="1"/>
</dbReference>
<dbReference type="InterPro" id="IPR003349">
    <property type="entry name" value="JmjN"/>
</dbReference>
<keyword evidence="10" id="KW-0408">Iron</keyword>
<dbReference type="PROSITE" id="PS01359">
    <property type="entry name" value="ZF_PHD_1"/>
    <property type="match status" value="2"/>
</dbReference>
<feature type="region of interest" description="Disordered" evidence="14">
    <location>
        <begin position="2174"/>
        <end position="2288"/>
    </location>
</feature>
<feature type="compositionally biased region" description="Basic and acidic residues" evidence="14">
    <location>
        <begin position="1970"/>
        <end position="1988"/>
    </location>
</feature>
<dbReference type="GO" id="GO:0000785">
    <property type="term" value="C:chromatin"/>
    <property type="evidence" value="ECO:0007669"/>
    <property type="project" value="TreeGrafter"/>
</dbReference>
<dbReference type="Pfam" id="PF02373">
    <property type="entry name" value="JmjC"/>
    <property type="match status" value="1"/>
</dbReference>
<feature type="domain" description="PHD-type" evidence="15">
    <location>
        <begin position="586"/>
        <end position="636"/>
    </location>
</feature>
<evidence type="ECO:0000256" key="2">
    <source>
        <dbReference type="ARBA" id="ARBA00004123"/>
    </source>
</evidence>
<dbReference type="InterPro" id="IPR001606">
    <property type="entry name" value="ARID_dom"/>
</dbReference>
<dbReference type="EMBL" id="LWDD02000037">
    <property type="protein sequence ID" value="KAE8264950.1"/>
    <property type="molecule type" value="Genomic_DNA"/>
</dbReference>
<feature type="compositionally biased region" description="Low complexity" evidence="14">
    <location>
        <begin position="30"/>
        <end position="39"/>
    </location>
</feature>
<reference evidence="20" key="2">
    <citation type="journal article" date="2019" name="IMA Fungus">
        <title>Genome sequencing and comparison of five Tilletia species to identify candidate genes for the detection of regulated species infecting wheat.</title>
        <authorList>
            <person name="Nguyen H.D.T."/>
            <person name="Sultana T."/>
            <person name="Kesanakurti P."/>
            <person name="Hambleton S."/>
        </authorList>
    </citation>
    <scope>NUCLEOTIDE SEQUENCE</scope>
    <source>
        <strain evidence="20">DAOMC 238032</strain>
    </source>
</reference>
<dbReference type="InterPro" id="IPR019786">
    <property type="entry name" value="Zinc_finger_PHD-type_CS"/>
</dbReference>
<dbReference type="PANTHER" id="PTHR10694:SF33">
    <property type="entry name" value="LYSINE-SPECIFIC DEMETHYLASE 5"/>
    <property type="match status" value="1"/>
</dbReference>
<feature type="region of interest" description="Disordered" evidence="14">
    <location>
        <begin position="735"/>
        <end position="781"/>
    </location>
</feature>
<feature type="compositionally biased region" description="Low complexity" evidence="14">
    <location>
        <begin position="470"/>
        <end position="483"/>
    </location>
</feature>
<comment type="subcellular location">
    <subcellularLocation>
        <location evidence="2">Nucleus</location>
    </subcellularLocation>
</comment>
<dbReference type="InterPro" id="IPR036431">
    <property type="entry name" value="ARID_dom_sf"/>
</dbReference>
<dbReference type="Proteomes" id="UP000836402">
    <property type="component" value="Unassembled WGS sequence"/>
</dbReference>
<comment type="cofactor">
    <cofactor evidence="1">
        <name>Fe(2+)</name>
        <dbReference type="ChEBI" id="CHEBI:29033"/>
    </cofactor>
</comment>
<keyword evidence="11" id="KW-0539">Nucleus</keyword>
<dbReference type="CDD" id="cd15489">
    <property type="entry name" value="PHD_SF"/>
    <property type="match status" value="1"/>
</dbReference>
<dbReference type="GO" id="GO:0034647">
    <property type="term" value="F:histone H3K4me/H3K4me2/H3K4me3 demethylase activity"/>
    <property type="evidence" value="ECO:0007669"/>
    <property type="project" value="UniProtKB-EC"/>
</dbReference>
<dbReference type="SUPFAM" id="SSF51197">
    <property type="entry name" value="Clavaminate synthase-like"/>
    <property type="match status" value="1"/>
</dbReference>
<evidence type="ECO:0000259" key="15">
    <source>
        <dbReference type="PROSITE" id="PS50016"/>
    </source>
</evidence>
<dbReference type="PROSITE" id="PS51011">
    <property type="entry name" value="ARID"/>
    <property type="match status" value="1"/>
</dbReference>
<reference evidence="19" key="3">
    <citation type="submission" date="2020-10" db="EMBL/GenBank/DDBJ databases">
        <authorList>
            <person name="Sedaghatjoo S."/>
        </authorList>
    </citation>
    <scope>NUCLEOTIDE SEQUENCE</scope>
    <source>
        <strain evidence="19">AZH3</strain>
    </source>
</reference>
<dbReference type="SMART" id="SM00545">
    <property type="entry name" value="JmjN"/>
    <property type="match status" value="1"/>
</dbReference>
<dbReference type="Pfam" id="PF02375">
    <property type="entry name" value="JmjN"/>
    <property type="match status" value="1"/>
</dbReference>
<dbReference type="SMART" id="SM00249">
    <property type="entry name" value="PHD"/>
    <property type="match status" value="3"/>
</dbReference>
<feature type="region of interest" description="Disordered" evidence="14">
    <location>
        <begin position="1917"/>
        <end position="2033"/>
    </location>
</feature>
<comment type="caution">
    <text evidence="20">The sequence shown here is derived from an EMBL/GenBank/DDBJ whole genome shotgun (WGS) entry which is preliminary data.</text>
</comment>
<evidence type="ECO:0000256" key="6">
    <source>
        <dbReference type="ARBA" id="ARBA00022737"/>
    </source>
</evidence>
<evidence type="ECO:0000313" key="20">
    <source>
        <dbReference type="EMBL" id="KAE8264950.1"/>
    </source>
</evidence>
<feature type="compositionally biased region" description="Polar residues" evidence="14">
    <location>
        <begin position="1744"/>
        <end position="1760"/>
    </location>
</feature>
<evidence type="ECO:0000256" key="1">
    <source>
        <dbReference type="ARBA" id="ARBA00001954"/>
    </source>
</evidence>
<feature type="compositionally biased region" description="Low complexity" evidence="14">
    <location>
        <begin position="144"/>
        <end position="155"/>
    </location>
</feature>
<feature type="domain" description="JmjN" evidence="17">
    <location>
        <begin position="185"/>
        <end position="230"/>
    </location>
</feature>
<feature type="compositionally biased region" description="Polar residues" evidence="14">
    <location>
        <begin position="59"/>
        <end position="68"/>
    </location>
</feature>
<evidence type="ECO:0000256" key="12">
    <source>
        <dbReference type="ARBA" id="ARBA00048734"/>
    </source>
</evidence>
<keyword evidence="7 13" id="KW-0863">Zinc-finger</keyword>
<dbReference type="Gene3D" id="2.60.120.650">
    <property type="entry name" value="Cupin"/>
    <property type="match status" value="1"/>
</dbReference>
<feature type="region of interest" description="Disordered" evidence="14">
    <location>
        <begin position="1703"/>
        <end position="1901"/>
    </location>
</feature>
<evidence type="ECO:0000313" key="21">
    <source>
        <dbReference type="Proteomes" id="UP000077671"/>
    </source>
</evidence>
<evidence type="ECO:0000259" key="17">
    <source>
        <dbReference type="PROSITE" id="PS51183"/>
    </source>
</evidence>
<accession>A0A8T8TRM2</accession>
<dbReference type="GO" id="GO:0008270">
    <property type="term" value="F:zinc ion binding"/>
    <property type="evidence" value="ECO:0007669"/>
    <property type="project" value="UniProtKB-KW"/>
</dbReference>
<dbReference type="SMART" id="SM00501">
    <property type="entry name" value="BRIGHT"/>
    <property type="match status" value="1"/>
</dbReference>
<dbReference type="EMBL" id="CAJHJG010005233">
    <property type="protein sequence ID" value="CAD6948600.1"/>
    <property type="molecule type" value="Genomic_DNA"/>
</dbReference>
<dbReference type="Gene3D" id="3.30.40.10">
    <property type="entry name" value="Zinc/RING finger domain, C3HC4 (zinc finger)"/>
    <property type="match status" value="2"/>
</dbReference>
<comment type="similarity">
    <text evidence="3">Belongs to the JARID1 histone demethylase family.</text>
</comment>
<keyword evidence="22" id="KW-1185">Reference proteome</keyword>
<feature type="compositionally biased region" description="Polar residues" evidence="14">
    <location>
        <begin position="1804"/>
        <end position="1832"/>
    </location>
</feature>